<protein>
    <submittedName>
        <fullName evidence="2">Uncharacterized protein</fullName>
    </submittedName>
</protein>
<proteinExistence type="predicted"/>
<dbReference type="EMBL" id="SMSJ01000001">
    <property type="protein sequence ID" value="TDH64476.1"/>
    <property type="molecule type" value="Genomic_DNA"/>
</dbReference>
<accession>A0A4R5QMG3</accession>
<dbReference type="AlphaFoldDB" id="A0A4R5QMG3"/>
<dbReference type="RefSeq" id="WP_133286632.1">
    <property type="nucleotide sequence ID" value="NZ_SMSJ01000001.1"/>
</dbReference>
<organism evidence="2 3">
    <name type="scientific">Dankookia rubra</name>
    <dbReference type="NCBI Taxonomy" id="1442381"/>
    <lineage>
        <taxon>Bacteria</taxon>
        <taxon>Pseudomonadati</taxon>
        <taxon>Pseudomonadota</taxon>
        <taxon>Alphaproteobacteria</taxon>
        <taxon>Acetobacterales</taxon>
        <taxon>Roseomonadaceae</taxon>
        <taxon>Dankookia</taxon>
    </lineage>
</organism>
<sequence length="92" mass="9301">MTNGPTLFCDGILDGSVTFGVARLTLAQTGADGKPIAAGQLIVPLVQLPGLVNGLAGLLKQVETRMREQQAQQPAAEAPAGAAAPASAFRFG</sequence>
<dbReference type="Proteomes" id="UP000295096">
    <property type="component" value="Unassembled WGS sequence"/>
</dbReference>
<keyword evidence="3" id="KW-1185">Reference proteome</keyword>
<evidence type="ECO:0000256" key="1">
    <source>
        <dbReference type="SAM" id="MobiDB-lite"/>
    </source>
</evidence>
<name>A0A4R5QMG3_9PROT</name>
<gene>
    <name evidence="2" type="ORF">E2C06_00590</name>
</gene>
<dbReference type="OrthoDB" id="7278324at2"/>
<comment type="caution">
    <text evidence="2">The sequence shown here is derived from an EMBL/GenBank/DDBJ whole genome shotgun (WGS) entry which is preliminary data.</text>
</comment>
<evidence type="ECO:0000313" key="2">
    <source>
        <dbReference type="EMBL" id="TDH64476.1"/>
    </source>
</evidence>
<feature type="region of interest" description="Disordered" evidence="1">
    <location>
        <begin position="69"/>
        <end position="92"/>
    </location>
</feature>
<evidence type="ECO:0000313" key="3">
    <source>
        <dbReference type="Proteomes" id="UP000295096"/>
    </source>
</evidence>
<reference evidence="2 3" key="1">
    <citation type="journal article" date="2016" name="J. Microbiol.">
        <title>Dankookia rubra gen. nov., sp. nov., an alphaproteobacterium isolated from sediment of a shallow stream.</title>
        <authorList>
            <person name="Kim W.H."/>
            <person name="Kim D.H."/>
            <person name="Kang K."/>
            <person name="Ahn T.Y."/>
        </authorList>
    </citation>
    <scope>NUCLEOTIDE SEQUENCE [LARGE SCALE GENOMIC DNA]</scope>
    <source>
        <strain evidence="2 3">JCM30602</strain>
    </source>
</reference>